<feature type="coiled-coil region" evidence="1">
    <location>
        <begin position="173"/>
        <end position="214"/>
    </location>
</feature>
<gene>
    <name evidence="4" type="ORF">C8P69_1233</name>
</gene>
<accession>A0A2T4YWG8</accession>
<dbReference type="GO" id="GO:0005886">
    <property type="term" value="C:plasma membrane"/>
    <property type="evidence" value="ECO:0007669"/>
    <property type="project" value="TreeGrafter"/>
</dbReference>
<evidence type="ECO:0000256" key="1">
    <source>
        <dbReference type="SAM" id="Coils"/>
    </source>
</evidence>
<organism evidence="4 5">
    <name type="scientific">Phreatobacter oligotrophus</name>
    <dbReference type="NCBI Taxonomy" id="1122261"/>
    <lineage>
        <taxon>Bacteria</taxon>
        <taxon>Pseudomonadati</taxon>
        <taxon>Pseudomonadota</taxon>
        <taxon>Alphaproteobacteria</taxon>
        <taxon>Hyphomicrobiales</taxon>
        <taxon>Phreatobacteraceae</taxon>
        <taxon>Phreatobacter</taxon>
    </lineage>
</organism>
<dbReference type="Gene3D" id="6.10.140.1990">
    <property type="match status" value="1"/>
</dbReference>
<name>A0A2T4YWG8_9HYPH</name>
<dbReference type="SUPFAM" id="SSF111369">
    <property type="entry name" value="HlyD-like secretion proteins"/>
    <property type="match status" value="2"/>
</dbReference>
<keyword evidence="1" id="KW-0175">Coiled coil</keyword>
<dbReference type="Pfam" id="PF25917">
    <property type="entry name" value="BSH_RND"/>
    <property type="match status" value="1"/>
</dbReference>
<dbReference type="Gene3D" id="2.40.50.100">
    <property type="match status" value="1"/>
</dbReference>
<dbReference type="Proteomes" id="UP000241808">
    <property type="component" value="Unassembled WGS sequence"/>
</dbReference>
<dbReference type="InterPro" id="IPR058625">
    <property type="entry name" value="MdtA-like_BSH"/>
</dbReference>
<evidence type="ECO:0000313" key="5">
    <source>
        <dbReference type="Proteomes" id="UP000241808"/>
    </source>
</evidence>
<keyword evidence="2" id="KW-0472">Membrane</keyword>
<feature type="transmembrane region" description="Helical" evidence="2">
    <location>
        <begin position="12"/>
        <end position="29"/>
    </location>
</feature>
<dbReference type="EMBL" id="PZZL01000023">
    <property type="protein sequence ID" value="PTM48650.1"/>
    <property type="molecule type" value="Genomic_DNA"/>
</dbReference>
<evidence type="ECO:0000256" key="2">
    <source>
        <dbReference type="SAM" id="Phobius"/>
    </source>
</evidence>
<dbReference type="PRINTS" id="PR01490">
    <property type="entry name" value="RTXTOXIND"/>
</dbReference>
<dbReference type="PANTHER" id="PTHR30438:SF2">
    <property type="entry name" value="MEMBRANE PROTEIN"/>
    <property type="match status" value="1"/>
</dbReference>
<evidence type="ECO:0000313" key="4">
    <source>
        <dbReference type="EMBL" id="PTM48650.1"/>
    </source>
</evidence>
<protein>
    <submittedName>
        <fullName evidence="4">HlyD family secretion protein</fullName>
    </submittedName>
</protein>
<keyword evidence="2" id="KW-1133">Transmembrane helix</keyword>
<comment type="caution">
    <text evidence="4">The sequence shown here is derived from an EMBL/GenBank/DDBJ whole genome shotgun (WGS) entry which is preliminary data.</text>
</comment>
<dbReference type="GO" id="GO:1990195">
    <property type="term" value="C:macrolide transmembrane transporter complex"/>
    <property type="evidence" value="ECO:0007669"/>
    <property type="project" value="InterPro"/>
</dbReference>
<evidence type="ECO:0000259" key="3">
    <source>
        <dbReference type="Pfam" id="PF25917"/>
    </source>
</evidence>
<reference evidence="4 5" key="1">
    <citation type="submission" date="2018-04" db="EMBL/GenBank/DDBJ databases">
        <title>Genomic Encyclopedia of Archaeal and Bacterial Type Strains, Phase II (KMG-II): from individual species to whole genera.</title>
        <authorList>
            <person name="Goeker M."/>
        </authorList>
    </citation>
    <scope>NUCLEOTIDE SEQUENCE [LARGE SCALE GENOMIC DNA]</scope>
    <source>
        <strain evidence="4 5">DSM 25521</strain>
    </source>
</reference>
<proteinExistence type="predicted"/>
<keyword evidence="5" id="KW-1185">Reference proteome</keyword>
<dbReference type="AlphaFoldDB" id="A0A2T4YWG8"/>
<dbReference type="GO" id="GO:0019898">
    <property type="term" value="C:extrinsic component of membrane"/>
    <property type="evidence" value="ECO:0007669"/>
    <property type="project" value="InterPro"/>
</dbReference>
<keyword evidence="2" id="KW-0812">Transmembrane</keyword>
<dbReference type="PANTHER" id="PTHR30438">
    <property type="entry name" value="36 KDA ANTIGEN-RELATED"/>
    <property type="match status" value="1"/>
</dbReference>
<dbReference type="InterPro" id="IPR030190">
    <property type="entry name" value="MacA_alpha-hairpin_sf"/>
</dbReference>
<dbReference type="GO" id="GO:1990961">
    <property type="term" value="P:xenobiotic detoxification by transmembrane export across the plasma membrane"/>
    <property type="evidence" value="ECO:0007669"/>
    <property type="project" value="InterPro"/>
</dbReference>
<feature type="domain" description="Multidrug resistance protein MdtA-like barrel-sandwich hybrid" evidence="3">
    <location>
        <begin position="54"/>
        <end position="244"/>
    </location>
</feature>
<dbReference type="Gene3D" id="2.40.30.170">
    <property type="match status" value="1"/>
</dbReference>
<sequence>MAGMSKMFTGKPWLWIAIAVAAGVGGWYLTQQLTKSELPAGIASGNGRMEAVAIDIAARSSGRIREILVQEGDVVTSGQILVHMDTLPLQAQLREARALLQRSQIAKQAAQSGVSQREAERSAAQAVLAQRATELDAAQRRLERSEQLAERNAVSLQTLDDDRARREGATAARDAARAQVAAAEASIASARAKIVDAEANIEAAEATIERIQVDVNDSALRSPRDGRVQYRVAQPGEVIAAGGRVLNLIDLNDVYMTFFLPTAQAGRLSLGAEARIVLDTAPDVAIPATVSFLSDIAQFTPKTVETAEQRQGLMFRVRVRIARDLLKKYSEYVKPGLPGVAYVKLNPAAQWPETLPQRVLE</sequence>